<keyword evidence="2" id="KW-1185">Reference proteome</keyword>
<name>A0A0C3GEM1_PILCF</name>
<dbReference type="Proteomes" id="UP000054166">
    <property type="component" value="Unassembled WGS sequence"/>
</dbReference>
<dbReference type="EMBL" id="KN832973">
    <property type="protein sequence ID" value="KIM90129.1"/>
    <property type="molecule type" value="Genomic_DNA"/>
</dbReference>
<sequence length="214" mass="24312">MALQLSSLMSDLLCLQLRPRSIEATYPYAVMPHALLYNFMLSEKEGQKMLLQRLWLAAALVPWRHATYKLKKRELSIEDVQHVSSLYAAADVISMPSLDKFSLPNETTALALLFRDPVVSQGHSVGSCEVGDVIKQYNTLMYKVQELDIEQLVTQKCLINGRDLANLLQENGYKAGPSTAVLLQRCLVWQFNHLTGTKEACETWLLDNWREIID</sequence>
<gene>
    <name evidence="1" type="ORF">PILCRDRAFT_84278</name>
</gene>
<protein>
    <submittedName>
        <fullName evidence="1">Uncharacterized protein</fullName>
    </submittedName>
</protein>
<reference evidence="2" key="2">
    <citation type="submission" date="2015-01" db="EMBL/GenBank/DDBJ databases">
        <title>Evolutionary Origins and Diversification of the Mycorrhizal Mutualists.</title>
        <authorList>
            <consortium name="DOE Joint Genome Institute"/>
            <consortium name="Mycorrhizal Genomics Consortium"/>
            <person name="Kohler A."/>
            <person name="Kuo A."/>
            <person name="Nagy L.G."/>
            <person name="Floudas D."/>
            <person name="Copeland A."/>
            <person name="Barry K.W."/>
            <person name="Cichocki N."/>
            <person name="Veneault-Fourrey C."/>
            <person name="LaButti K."/>
            <person name="Lindquist E.A."/>
            <person name="Lipzen A."/>
            <person name="Lundell T."/>
            <person name="Morin E."/>
            <person name="Murat C."/>
            <person name="Riley R."/>
            <person name="Ohm R."/>
            <person name="Sun H."/>
            <person name="Tunlid A."/>
            <person name="Henrissat B."/>
            <person name="Grigoriev I.V."/>
            <person name="Hibbett D.S."/>
            <person name="Martin F."/>
        </authorList>
    </citation>
    <scope>NUCLEOTIDE SEQUENCE [LARGE SCALE GENOMIC DNA]</scope>
    <source>
        <strain evidence="2">F 1598</strain>
    </source>
</reference>
<reference evidence="1 2" key="1">
    <citation type="submission" date="2014-04" db="EMBL/GenBank/DDBJ databases">
        <authorList>
            <consortium name="DOE Joint Genome Institute"/>
            <person name="Kuo A."/>
            <person name="Tarkka M."/>
            <person name="Buscot F."/>
            <person name="Kohler A."/>
            <person name="Nagy L.G."/>
            <person name="Floudas D."/>
            <person name="Copeland A."/>
            <person name="Barry K.W."/>
            <person name="Cichocki N."/>
            <person name="Veneault-Fourrey C."/>
            <person name="LaButti K."/>
            <person name="Lindquist E.A."/>
            <person name="Lipzen A."/>
            <person name="Lundell T."/>
            <person name="Morin E."/>
            <person name="Murat C."/>
            <person name="Sun H."/>
            <person name="Tunlid A."/>
            <person name="Henrissat B."/>
            <person name="Grigoriev I.V."/>
            <person name="Hibbett D.S."/>
            <person name="Martin F."/>
            <person name="Nordberg H.P."/>
            <person name="Cantor M.N."/>
            <person name="Hua S.X."/>
        </authorList>
    </citation>
    <scope>NUCLEOTIDE SEQUENCE [LARGE SCALE GENOMIC DNA]</scope>
    <source>
        <strain evidence="1 2">F 1598</strain>
    </source>
</reference>
<evidence type="ECO:0000313" key="2">
    <source>
        <dbReference type="Proteomes" id="UP000054166"/>
    </source>
</evidence>
<organism evidence="1 2">
    <name type="scientific">Piloderma croceum (strain F 1598)</name>
    <dbReference type="NCBI Taxonomy" id="765440"/>
    <lineage>
        <taxon>Eukaryota</taxon>
        <taxon>Fungi</taxon>
        <taxon>Dikarya</taxon>
        <taxon>Basidiomycota</taxon>
        <taxon>Agaricomycotina</taxon>
        <taxon>Agaricomycetes</taxon>
        <taxon>Agaricomycetidae</taxon>
        <taxon>Atheliales</taxon>
        <taxon>Atheliaceae</taxon>
        <taxon>Piloderma</taxon>
    </lineage>
</organism>
<proteinExistence type="predicted"/>
<dbReference type="STRING" id="765440.A0A0C3GEM1"/>
<dbReference type="InParanoid" id="A0A0C3GEM1"/>
<evidence type="ECO:0000313" key="1">
    <source>
        <dbReference type="EMBL" id="KIM90129.1"/>
    </source>
</evidence>
<accession>A0A0C3GEM1</accession>
<dbReference type="AlphaFoldDB" id="A0A0C3GEM1"/>
<dbReference type="HOGENOM" id="CLU_1289366_0_0_1"/>